<evidence type="ECO:0000256" key="2">
    <source>
        <dbReference type="ARBA" id="ARBA00022833"/>
    </source>
</evidence>
<feature type="region of interest" description="Disordered" evidence="7">
    <location>
        <begin position="42"/>
        <end position="63"/>
    </location>
</feature>
<sequence>MTTRYAQQPMWDERGKVDRITQTHLQLVKWFDRLPKSLRISESSLQPSPPAGEYDPSGGDVHSRSCQTSAAKISTILRIYRDNFTHPCIPISAVHPAFTAAIIHLLDLKTADPIGRRRAMRRFEICLRALYEMNTNWDWANRCIRAIQSLATQWQVDIWSSSGLIYDIPPENRRQFRMYEDSCLQANATGGDGGVVDPFDEFFNAWTYDQAFMDGAFDFFDGS</sequence>
<evidence type="ECO:0000313" key="9">
    <source>
        <dbReference type="Proteomes" id="UP001345691"/>
    </source>
</evidence>
<dbReference type="EMBL" id="JAVRRF010000011">
    <property type="protein sequence ID" value="KAK5060386.1"/>
    <property type="molecule type" value="Genomic_DNA"/>
</dbReference>
<keyword evidence="2" id="KW-0862">Zinc</keyword>
<evidence type="ECO:0000256" key="5">
    <source>
        <dbReference type="ARBA" id="ARBA00023163"/>
    </source>
</evidence>
<evidence type="ECO:0000313" key="8">
    <source>
        <dbReference type="EMBL" id="KAK5060386.1"/>
    </source>
</evidence>
<protein>
    <submittedName>
        <fullName evidence="8">Uncharacterized protein</fullName>
    </submittedName>
</protein>
<dbReference type="PANTHER" id="PTHR31313">
    <property type="entry name" value="TY1 ENHANCER ACTIVATOR"/>
    <property type="match status" value="1"/>
</dbReference>
<keyword evidence="4" id="KW-0238">DNA-binding</keyword>
<comment type="caution">
    <text evidence="8">The sequence shown here is derived from an EMBL/GenBank/DDBJ whole genome shotgun (WGS) entry which is preliminary data.</text>
</comment>
<evidence type="ECO:0000256" key="7">
    <source>
        <dbReference type="SAM" id="MobiDB-lite"/>
    </source>
</evidence>
<dbReference type="PANTHER" id="PTHR31313:SF83">
    <property type="entry name" value="ZN(II)2CYS6 TRANSCRIPTION FACTOR (EUROFUNG)"/>
    <property type="match status" value="1"/>
</dbReference>
<proteinExistence type="predicted"/>
<evidence type="ECO:0000256" key="1">
    <source>
        <dbReference type="ARBA" id="ARBA00022723"/>
    </source>
</evidence>
<evidence type="ECO:0000256" key="3">
    <source>
        <dbReference type="ARBA" id="ARBA00023015"/>
    </source>
</evidence>
<dbReference type="InterPro" id="IPR051615">
    <property type="entry name" value="Transcr_Regulatory_Elem"/>
</dbReference>
<keyword evidence="3" id="KW-0805">Transcription regulation</keyword>
<dbReference type="CDD" id="cd12148">
    <property type="entry name" value="fungal_TF_MHR"/>
    <property type="match status" value="1"/>
</dbReference>
<keyword evidence="5" id="KW-0804">Transcription</keyword>
<accession>A0ABR0JCQ2</accession>
<name>A0ABR0JCQ2_9EURO</name>
<evidence type="ECO:0000256" key="4">
    <source>
        <dbReference type="ARBA" id="ARBA00023125"/>
    </source>
</evidence>
<reference evidence="8 9" key="1">
    <citation type="submission" date="2023-08" db="EMBL/GenBank/DDBJ databases">
        <title>Black Yeasts Isolated from many extreme environments.</title>
        <authorList>
            <person name="Coleine C."/>
            <person name="Stajich J.E."/>
            <person name="Selbmann L."/>
        </authorList>
    </citation>
    <scope>NUCLEOTIDE SEQUENCE [LARGE SCALE GENOMIC DNA]</scope>
    <source>
        <strain evidence="8 9">CCFEE 6328</strain>
    </source>
</reference>
<keyword evidence="9" id="KW-1185">Reference proteome</keyword>
<keyword evidence="6" id="KW-0539">Nucleus</keyword>
<keyword evidence="1" id="KW-0479">Metal-binding</keyword>
<gene>
    <name evidence="8" type="ORF">LTR69_005703</name>
</gene>
<organism evidence="8 9">
    <name type="scientific">Exophiala sideris</name>
    <dbReference type="NCBI Taxonomy" id="1016849"/>
    <lineage>
        <taxon>Eukaryota</taxon>
        <taxon>Fungi</taxon>
        <taxon>Dikarya</taxon>
        <taxon>Ascomycota</taxon>
        <taxon>Pezizomycotina</taxon>
        <taxon>Eurotiomycetes</taxon>
        <taxon>Chaetothyriomycetidae</taxon>
        <taxon>Chaetothyriales</taxon>
        <taxon>Herpotrichiellaceae</taxon>
        <taxon>Exophiala</taxon>
    </lineage>
</organism>
<dbReference type="Proteomes" id="UP001345691">
    <property type="component" value="Unassembled WGS sequence"/>
</dbReference>
<evidence type="ECO:0000256" key="6">
    <source>
        <dbReference type="ARBA" id="ARBA00023242"/>
    </source>
</evidence>